<dbReference type="SMART" id="SM00415">
    <property type="entry name" value="HSF"/>
    <property type="match status" value="1"/>
</dbReference>
<dbReference type="AlphaFoldDB" id="A0A396JS52"/>
<keyword evidence="8" id="KW-0804">Transcription</keyword>
<evidence type="ECO:0000256" key="9">
    <source>
        <dbReference type="ARBA" id="ARBA00023242"/>
    </source>
</evidence>
<organism evidence="12 13">
    <name type="scientific">Medicago truncatula</name>
    <name type="common">Barrel medic</name>
    <name type="synonym">Medicago tribuloides</name>
    <dbReference type="NCBI Taxonomy" id="3880"/>
    <lineage>
        <taxon>Eukaryota</taxon>
        <taxon>Viridiplantae</taxon>
        <taxon>Streptophyta</taxon>
        <taxon>Embryophyta</taxon>
        <taxon>Tracheophyta</taxon>
        <taxon>Spermatophyta</taxon>
        <taxon>Magnoliopsida</taxon>
        <taxon>eudicotyledons</taxon>
        <taxon>Gunneridae</taxon>
        <taxon>Pentapetalae</taxon>
        <taxon>rosids</taxon>
        <taxon>fabids</taxon>
        <taxon>Fabales</taxon>
        <taxon>Fabaceae</taxon>
        <taxon>Papilionoideae</taxon>
        <taxon>50 kb inversion clade</taxon>
        <taxon>NPAAA clade</taxon>
        <taxon>Hologalegina</taxon>
        <taxon>IRL clade</taxon>
        <taxon>Trifolieae</taxon>
        <taxon>Medicago</taxon>
    </lineage>
</organism>
<dbReference type="PANTHER" id="PTHR10015">
    <property type="entry name" value="HEAT SHOCK TRANSCRIPTION FACTOR"/>
    <property type="match status" value="1"/>
</dbReference>
<dbReference type="SUPFAM" id="SSF46785">
    <property type="entry name" value="Winged helix' DNA-binding domain"/>
    <property type="match status" value="1"/>
</dbReference>
<keyword evidence="7 12" id="KW-0238">DNA-binding</keyword>
<comment type="similarity">
    <text evidence="2">Belongs to the ETS family.</text>
</comment>
<dbReference type="EMBL" id="PSQE01000001">
    <property type="protein sequence ID" value="RHN79621.1"/>
    <property type="molecule type" value="Genomic_DNA"/>
</dbReference>
<dbReference type="Pfam" id="PF00447">
    <property type="entry name" value="HSF_DNA-bind"/>
    <property type="match status" value="1"/>
</dbReference>
<evidence type="ECO:0000256" key="2">
    <source>
        <dbReference type="ARBA" id="ARBA00005562"/>
    </source>
</evidence>
<name>A0A396JS52_MEDTR</name>
<protein>
    <submittedName>
        <fullName evidence="12">Putative transcription factor HSF-type-DNA-binding family</fullName>
    </submittedName>
</protein>
<evidence type="ECO:0000313" key="13">
    <source>
        <dbReference type="Proteomes" id="UP000265566"/>
    </source>
</evidence>
<dbReference type="GO" id="GO:0043565">
    <property type="term" value="F:sequence-specific DNA binding"/>
    <property type="evidence" value="ECO:0007669"/>
    <property type="project" value="InterPro"/>
</dbReference>
<dbReference type="PROSITE" id="PS50061">
    <property type="entry name" value="ETS_DOMAIN_3"/>
    <property type="match status" value="1"/>
</dbReference>
<evidence type="ECO:0000313" key="12">
    <source>
        <dbReference type="EMBL" id="RHN79621.1"/>
    </source>
</evidence>
<dbReference type="InterPro" id="IPR036388">
    <property type="entry name" value="WH-like_DNA-bd_sf"/>
</dbReference>
<dbReference type="Gene3D" id="1.10.10.10">
    <property type="entry name" value="Winged helix-like DNA-binding domain superfamily/Winged helix DNA-binding domain"/>
    <property type="match status" value="1"/>
</dbReference>
<comment type="subunit">
    <text evidence="3">Homotrimer.</text>
</comment>
<dbReference type="InterPro" id="IPR000232">
    <property type="entry name" value="HSF_DNA-bd"/>
</dbReference>
<accession>A0A396JS52</accession>
<evidence type="ECO:0000256" key="10">
    <source>
        <dbReference type="RuleBase" id="RU004020"/>
    </source>
</evidence>
<evidence type="ECO:0000256" key="3">
    <source>
        <dbReference type="ARBA" id="ARBA00011233"/>
    </source>
</evidence>
<comment type="similarity">
    <text evidence="10">Belongs to the HSF family.</text>
</comment>
<comment type="subcellular location">
    <subcellularLocation>
        <location evidence="1">Nucleus</location>
    </subcellularLocation>
</comment>
<evidence type="ECO:0000259" key="11">
    <source>
        <dbReference type="PROSITE" id="PS50061"/>
    </source>
</evidence>
<dbReference type="GO" id="GO:0005634">
    <property type="term" value="C:nucleus"/>
    <property type="evidence" value="ECO:0007669"/>
    <property type="project" value="UniProtKB-SubCell"/>
</dbReference>
<comment type="caution">
    <text evidence="12">The sequence shown here is derived from an EMBL/GenBank/DDBJ whole genome shotgun (WGS) entry which is preliminary data.</text>
</comment>
<dbReference type="InterPro" id="IPR036390">
    <property type="entry name" value="WH_DNA-bd_sf"/>
</dbReference>
<dbReference type="Gramene" id="rna3438">
    <property type="protein sequence ID" value="RHN79621.1"/>
    <property type="gene ID" value="gene3438"/>
</dbReference>
<keyword evidence="9" id="KW-0539">Nucleus</keyword>
<evidence type="ECO:0000256" key="4">
    <source>
        <dbReference type="ARBA" id="ARBA00022553"/>
    </source>
</evidence>
<keyword evidence="6" id="KW-0346">Stress response</keyword>
<dbReference type="FunFam" id="1.10.10.10:FF:000037">
    <property type="entry name" value="Heat stress transcription factor B-4"/>
    <property type="match status" value="1"/>
</dbReference>
<evidence type="ECO:0000256" key="8">
    <source>
        <dbReference type="ARBA" id="ARBA00023163"/>
    </source>
</evidence>
<evidence type="ECO:0000256" key="6">
    <source>
        <dbReference type="ARBA" id="ARBA00023016"/>
    </source>
</evidence>
<feature type="domain" description="ETS" evidence="11">
    <location>
        <begin position="48"/>
        <end position="109"/>
    </location>
</feature>
<gene>
    <name evidence="12" type="ORF">MtrunA17_Chr1g0179321</name>
</gene>
<evidence type="ECO:0000256" key="1">
    <source>
        <dbReference type="ARBA" id="ARBA00004123"/>
    </source>
</evidence>
<dbReference type="InterPro" id="IPR000418">
    <property type="entry name" value="Ets_dom"/>
</dbReference>
<evidence type="ECO:0000256" key="5">
    <source>
        <dbReference type="ARBA" id="ARBA00023015"/>
    </source>
</evidence>
<evidence type="ECO:0000256" key="7">
    <source>
        <dbReference type="ARBA" id="ARBA00023125"/>
    </source>
</evidence>
<dbReference type="PRINTS" id="PR00056">
    <property type="entry name" value="HSFDOMAIN"/>
</dbReference>
<keyword evidence="5" id="KW-0805">Transcription regulation</keyword>
<sequence>MNPNDEKNSPKFSSSSLMEYEASAIGGGGSGSSDVPVPMECLQMSPVPPFLSKTFDLVDDPSLNPIISWSSNGGSFVVWDPLEFARIILPRHFKHNNFSSFVRQLNTYF</sequence>
<keyword evidence="4" id="KW-0597">Phosphoprotein</keyword>
<dbReference type="GO" id="GO:0003700">
    <property type="term" value="F:DNA-binding transcription factor activity"/>
    <property type="evidence" value="ECO:0007669"/>
    <property type="project" value="InterPro"/>
</dbReference>
<dbReference type="PANTHER" id="PTHR10015:SF337">
    <property type="entry name" value="HEAT STRESS TRANSCRIPTION FACTOR A-3"/>
    <property type="match status" value="1"/>
</dbReference>
<dbReference type="Proteomes" id="UP000265566">
    <property type="component" value="Chromosome 1"/>
</dbReference>
<reference evidence="13" key="1">
    <citation type="journal article" date="2018" name="Nat. Plants">
        <title>Whole-genome landscape of Medicago truncatula symbiotic genes.</title>
        <authorList>
            <person name="Pecrix Y."/>
            <person name="Staton S.E."/>
            <person name="Sallet E."/>
            <person name="Lelandais-Briere C."/>
            <person name="Moreau S."/>
            <person name="Carrere S."/>
            <person name="Blein T."/>
            <person name="Jardinaud M.F."/>
            <person name="Latrasse D."/>
            <person name="Zouine M."/>
            <person name="Zahm M."/>
            <person name="Kreplak J."/>
            <person name="Mayjonade B."/>
            <person name="Satge C."/>
            <person name="Perez M."/>
            <person name="Cauet S."/>
            <person name="Marande W."/>
            <person name="Chantry-Darmon C."/>
            <person name="Lopez-Roques C."/>
            <person name="Bouchez O."/>
            <person name="Berard A."/>
            <person name="Debelle F."/>
            <person name="Munos S."/>
            <person name="Bendahmane A."/>
            <person name="Berges H."/>
            <person name="Niebel A."/>
            <person name="Buitink J."/>
            <person name="Frugier F."/>
            <person name="Benhamed M."/>
            <person name="Crespi M."/>
            <person name="Gouzy J."/>
            <person name="Gamas P."/>
        </authorList>
    </citation>
    <scope>NUCLEOTIDE SEQUENCE [LARGE SCALE GENOMIC DNA]</scope>
    <source>
        <strain evidence="13">cv. Jemalong A17</strain>
    </source>
</reference>
<proteinExistence type="inferred from homology"/>